<gene>
    <name evidence="2" type="ORF">BP6252_13243</name>
</gene>
<sequence>MPRAKRALATADTNARLPPNKRQAKTNPAQEDTPSNDGGAKSAEPTSATEPAPLKHVNLCNPTVTGNSNDEDEDDNSDDDDNDSTEPRFSRTAKGELQFRPAKGKISFTGEEARALFAKALKDEAEGKLVIKQLKKREQSDDKPVCGTATCKCGKPRSAGDTWPFFVTEESWAKAMELKKEQYKRNQDAFGLYFFNDFSGYGTREVIENALIRFNRIIFKDNVSPAEKWAWVCALALFLQGDMYAFMMTDDGQGCEEIVNMTGTLLLTALDMLREHDLMKPESSIENIGLIAALYMEFALGTWGAMTGDEIGWVLPVVKALDKAGIALPVGKSIKHITNSFLDEIRANIENKESEAEDSEASNMAAKPKKKSRAWKPVDDFIDDERQWKKWDWKLEWKPFYASHKGGNHHDITKMTAQEKRQHSL</sequence>
<dbReference type="Proteomes" id="UP000256645">
    <property type="component" value="Unassembled WGS sequence"/>
</dbReference>
<comment type="caution">
    <text evidence="2">The sequence shown here is derived from an EMBL/GenBank/DDBJ whole genome shotgun (WGS) entry which is preliminary data.</text>
</comment>
<organism evidence="2 3">
    <name type="scientific">Coleophoma cylindrospora</name>
    <dbReference type="NCBI Taxonomy" id="1849047"/>
    <lineage>
        <taxon>Eukaryota</taxon>
        <taxon>Fungi</taxon>
        <taxon>Dikarya</taxon>
        <taxon>Ascomycota</taxon>
        <taxon>Pezizomycotina</taxon>
        <taxon>Leotiomycetes</taxon>
        <taxon>Helotiales</taxon>
        <taxon>Dermateaceae</taxon>
        <taxon>Coleophoma</taxon>
    </lineage>
</organism>
<keyword evidence="3" id="KW-1185">Reference proteome</keyword>
<feature type="compositionally biased region" description="Acidic residues" evidence="1">
    <location>
        <begin position="69"/>
        <end position="84"/>
    </location>
</feature>
<feature type="region of interest" description="Disordered" evidence="1">
    <location>
        <begin position="1"/>
        <end position="97"/>
    </location>
</feature>
<proteinExistence type="predicted"/>
<dbReference type="AlphaFoldDB" id="A0A3D8QAQ7"/>
<dbReference type="EMBL" id="PDLM01000017">
    <property type="protein sequence ID" value="RDW58767.1"/>
    <property type="molecule type" value="Genomic_DNA"/>
</dbReference>
<feature type="compositionally biased region" description="Polar residues" evidence="1">
    <location>
        <begin position="25"/>
        <end position="36"/>
    </location>
</feature>
<evidence type="ECO:0000313" key="3">
    <source>
        <dbReference type="Proteomes" id="UP000256645"/>
    </source>
</evidence>
<dbReference type="OrthoDB" id="10037289at2759"/>
<evidence type="ECO:0000256" key="1">
    <source>
        <dbReference type="SAM" id="MobiDB-lite"/>
    </source>
</evidence>
<protein>
    <submittedName>
        <fullName evidence="2">Uncharacterized protein</fullName>
    </submittedName>
</protein>
<accession>A0A3D8QAQ7</accession>
<reference evidence="2 3" key="1">
    <citation type="journal article" date="2018" name="IMA Fungus">
        <title>IMA Genome-F 9: Draft genome sequence of Annulohypoxylon stygium, Aspergillus mulundensis, Berkeleyomyces basicola (syn. Thielaviopsis basicola), Ceratocystis smalleyi, two Cercospora beticola strains, Coleophoma cylindrospora, Fusarium fracticaudum, Phialophora cf. hyalina, and Morchella septimelata.</title>
        <authorList>
            <person name="Wingfield B.D."/>
            <person name="Bills G.F."/>
            <person name="Dong Y."/>
            <person name="Huang W."/>
            <person name="Nel W.J."/>
            <person name="Swalarsk-Parry B.S."/>
            <person name="Vaghefi N."/>
            <person name="Wilken P.M."/>
            <person name="An Z."/>
            <person name="de Beer Z.W."/>
            <person name="De Vos L."/>
            <person name="Chen L."/>
            <person name="Duong T.A."/>
            <person name="Gao Y."/>
            <person name="Hammerbacher A."/>
            <person name="Kikkert J.R."/>
            <person name="Li Y."/>
            <person name="Li H."/>
            <person name="Li K."/>
            <person name="Li Q."/>
            <person name="Liu X."/>
            <person name="Ma X."/>
            <person name="Naidoo K."/>
            <person name="Pethybridge S.J."/>
            <person name="Sun J."/>
            <person name="Steenkamp E.T."/>
            <person name="van der Nest M.A."/>
            <person name="van Wyk S."/>
            <person name="Wingfield M.J."/>
            <person name="Xiong C."/>
            <person name="Yue Q."/>
            <person name="Zhang X."/>
        </authorList>
    </citation>
    <scope>NUCLEOTIDE SEQUENCE [LARGE SCALE GENOMIC DNA]</scope>
    <source>
        <strain evidence="2 3">BP6252</strain>
    </source>
</reference>
<name>A0A3D8QAQ7_9HELO</name>
<evidence type="ECO:0000313" key="2">
    <source>
        <dbReference type="EMBL" id="RDW58767.1"/>
    </source>
</evidence>